<feature type="compositionally biased region" description="Acidic residues" evidence="1">
    <location>
        <begin position="95"/>
        <end position="111"/>
    </location>
</feature>
<dbReference type="AlphaFoldDB" id="A0A836BBM6"/>
<evidence type="ECO:0000256" key="1">
    <source>
        <dbReference type="SAM" id="MobiDB-lite"/>
    </source>
</evidence>
<reference evidence="2" key="1">
    <citation type="journal article" date="2020" name="bioRxiv">
        <title>Comparative genomics of Chlamydomonas.</title>
        <authorList>
            <person name="Craig R.J."/>
            <person name="Hasan A.R."/>
            <person name="Ness R.W."/>
            <person name="Keightley P.D."/>
        </authorList>
    </citation>
    <scope>NUCLEOTIDE SEQUENCE</scope>
    <source>
        <strain evidence="2">CCAP 11/173</strain>
    </source>
</reference>
<organism evidence="2 3">
    <name type="scientific">Chlamydomonas schloesseri</name>
    <dbReference type="NCBI Taxonomy" id="2026947"/>
    <lineage>
        <taxon>Eukaryota</taxon>
        <taxon>Viridiplantae</taxon>
        <taxon>Chlorophyta</taxon>
        <taxon>core chlorophytes</taxon>
        <taxon>Chlorophyceae</taxon>
        <taxon>CS clade</taxon>
        <taxon>Chlamydomonadales</taxon>
        <taxon>Chlamydomonadaceae</taxon>
        <taxon>Chlamydomonas</taxon>
    </lineage>
</organism>
<dbReference type="OrthoDB" id="533633at2759"/>
<feature type="region of interest" description="Disordered" evidence="1">
    <location>
        <begin position="157"/>
        <end position="182"/>
    </location>
</feature>
<dbReference type="EMBL" id="JAEHOD010000003">
    <property type="protein sequence ID" value="KAG2453458.1"/>
    <property type="molecule type" value="Genomic_DNA"/>
</dbReference>
<evidence type="ECO:0000313" key="3">
    <source>
        <dbReference type="Proteomes" id="UP000613740"/>
    </source>
</evidence>
<accession>A0A836BBM6</accession>
<feature type="region of interest" description="Disordered" evidence="1">
    <location>
        <begin position="93"/>
        <end position="141"/>
    </location>
</feature>
<proteinExistence type="predicted"/>
<protein>
    <submittedName>
        <fullName evidence="2">Uncharacterized protein</fullName>
    </submittedName>
</protein>
<gene>
    <name evidence="2" type="ORF">HYH02_001679</name>
</gene>
<keyword evidence="3" id="KW-1185">Reference proteome</keyword>
<evidence type="ECO:0000313" key="2">
    <source>
        <dbReference type="EMBL" id="KAG2453458.1"/>
    </source>
</evidence>
<name>A0A836BBM6_9CHLO</name>
<feature type="compositionally biased region" description="Gly residues" evidence="1">
    <location>
        <begin position="352"/>
        <end position="363"/>
    </location>
</feature>
<comment type="caution">
    <text evidence="2">The sequence shown here is derived from an EMBL/GenBank/DDBJ whole genome shotgun (WGS) entry which is preliminary data.</text>
</comment>
<dbReference type="Proteomes" id="UP000613740">
    <property type="component" value="Unassembled WGS sequence"/>
</dbReference>
<feature type="region of interest" description="Disordered" evidence="1">
    <location>
        <begin position="345"/>
        <end position="374"/>
    </location>
</feature>
<sequence>MEEPASCRRSIDAANLANVPGAGANKTIAALEFQAVRIREKKGTFIPAIHHNDILSSATDHHYRNMSHLSASSIPKARSEVRSEVRVMNAPKYEEVEEFASDSEDETEEETGVPGSLLRGTGDGGQASPRQPHTPELDKAGSSSLLDTMESLNAASRLRGGAGGSSRKVANGGNVTTQSVPEMDPVAMLKRMRAEKSSRSVHMLAQEHHPCMSVLKGPGHQVAEDMVDDEGLSVGPHSMQGLRAKSFLARLDAGGGAADDLLAQIRGSGWQSASISLASAARTGGTGGGGCGSSHGGVTAARQLVAGSSKSFTAPSRKNLALPGVSVDSSPRLMSLEGMVSAAPNSNSGAHGVQGAGSQGGGIFSKLKSMMKRG</sequence>